<reference evidence="2" key="1">
    <citation type="journal article" date="2013" name="Environ. Microbiol.">
        <title>Seasonally variable intestinal metagenomes of the red palm weevil (Rhynchophorus ferrugineus).</title>
        <authorList>
            <person name="Jia S."/>
            <person name="Zhang X."/>
            <person name="Zhang G."/>
            <person name="Yin A."/>
            <person name="Zhang S."/>
            <person name="Li F."/>
            <person name="Wang L."/>
            <person name="Zhao D."/>
            <person name="Yun Q."/>
            <person name="Tala"/>
            <person name="Wang J."/>
            <person name="Sun G."/>
            <person name="Baabdullah M."/>
            <person name="Yu X."/>
            <person name="Hu S."/>
            <person name="Al-Mssallem I.S."/>
            <person name="Yu J."/>
        </authorList>
    </citation>
    <scope>NUCLEOTIDE SEQUENCE</scope>
</reference>
<dbReference type="InterPro" id="IPR036962">
    <property type="entry name" value="Glyco_hydro_3_N_sf"/>
</dbReference>
<sequence length="85" mass="9904">MRIHFMTIMHDDGHTKEHAMSMNNLRRYEDADCPIDERIADLLPRMTVEEKIGQMMQLPARSDDLEDLVVNRSCRIHPAHGPRGH</sequence>
<dbReference type="InterPro" id="IPR017853">
    <property type="entry name" value="GH"/>
</dbReference>
<dbReference type="EMBL" id="KF128060">
    <property type="protein sequence ID" value="AIA95421.1"/>
    <property type="molecule type" value="Genomic_DNA"/>
</dbReference>
<protein>
    <submittedName>
        <fullName evidence="2">CAZy families GH3 protein</fullName>
    </submittedName>
</protein>
<dbReference type="GO" id="GO:0004553">
    <property type="term" value="F:hydrolase activity, hydrolyzing O-glycosyl compounds"/>
    <property type="evidence" value="ECO:0007669"/>
    <property type="project" value="InterPro"/>
</dbReference>
<evidence type="ECO:0000313" key="2">
    <source>
        <dbReference type="EMBL" id="AIA95421.1"/>
    </source>
</evidence>
<feature type="non-terminal residue" evidence="2">
    <location>
        <position position="85"/>
    </location>
</feature>
<dbReference type="Gene3D" id="3.20.20.300">
    <property type="entry name" value="Glycoside hydrolase, family 3, N-terminal domain"/>
    <property type="match status" value="1"/>
</dbReference>
<dbReference type="GO" id="GO:0005975">
    <property type="term" value="P:carbohydrate metabolic process"/>
    <property type="evidence" value="ECO:0007669"/>
    <property type="project" value="InterPro"/>
</dbReference>
<proteinExistence type="predicted"/>
<keyword evidence="1" id="KW-0378">Hydrolase</keyword>
<name>A0A060CR78_9BIFI</name>
<organism evidence="2">
    <name type="scientific">uncultured Bifidobacterium sp</name>
    <dbReference type="NCBI Taxonomy" id="165187"/>
    <lineage>
        <taxon>Bacteria</taxon>
        <taxon>Bacillati</taxon>
        <taxon>Actinomycetota</taxon>
        <taxon>Actinomycetes</taxon>
        <taxon>Bifidobacteriales</taxon>
        <taxon>Bifidobacteriaceae</taxon>
        <taxon>Bifidobacterium</taxon>
        <taxon>environmental samples</taxon>
    </lineage>
</organism>
<evidence type="ECO:0000256" key="1">
    <source>
        <dbReference type="ARBA" id="ARBA00022801"/>
    </source>
</evidence>
<dbReference type="AlphaFoldDB" id="A0A060CR78"/>
<accession>A0A060CR78</accession>
<dbReference type="SUPFAM" id="SSF51445">
    <property type="entry name" value="(Trans)glycosidases"/>
    <property type="match status" value="1"/>
</dbReference>